<feature type="transmembrane region" description="Helical" evidence="1">
    <location>
        <begin position="38"/>
        <end position="55"/>
    </location>
</feature>
<reference evidence="2 3" key="1">
    <citation type="submission" date="2024-04" db="EMBL/GenBank/DDBJ databases">
        <title>Novel species of the genus Ideonella isolated from streams.</title>
        <authorList>
            <person name="Lu H."/>
        </authorList>
    </citation>
    <scope>NUCLEOTIDE SEQUENCE [LARGE SCALE GENOMIC DNA]</scope>
    <source>
        <strain evidence="2 3">DXS22W</strain>
    </source>
</reference>
<organism evidence="2 3">
    <name type="scientific">Pseudaquabacterium inlustre</name>
    <dbReference type="NCBI Taxonomy" id="2984192"/>
    <lineage>
        <taxon>Bacteria</taxon>
        <taxon>Pseudomonadati</taxon>
        <taxon>Pseudomonadota</taxon>
        <taxon>Betaproteobacteria</taxon>
        <taxon>Burkholderiales</taxon>
        <taxon>Sphaerotilaceae</taxon>
        <taxon>Pseudaquabacterium</taxon>
    </lineage>
</organism>
<dbReference type="EMBL" id="JBBUTH010000009">
    <property type="protein sequence ID" value="MEK8052110.1"/>
    <property type="molecule type" value="Genomic_DNA"/>
</dbReference>
<evidence type="ECO:0000313" key="3">
    <source>
        <dbReference type="Proteomes" id="UP001365405"/>
    </source>
</evidence>
<proteinExistence type="predicted"/>
<name>A0ABU9CN96_9BURK</name>
<feature type="transmembrane region" description="Helical" evidence="1">
    <location>
        <begin position="7"/>
        <end position="26"/>
    </location>
</feature>
<keyword evidence="1" id="KW-0812">Transmembrane</keyword>
<accession>A0ABU9CN96</accession>
<gene>
    <name evidence="2" type="ORF">AACH10_17795</name>
</gene>
<dbReference type="Proteomes" id="UP001365405">
    <property type="component" value="Unassembled WGS sequence"/>
</dbReference>
<keyword evidence="3" id="KW-1185">Reference proteome</keyword>
<sequence>MKPSVVEIWVWVLIYGGLLGVCTGLAAERYGLALGEPLVTGGSLVASLGVLLIYVRSRMKE</sequence>
<keyword evidence="1" id="KW-1133">Transmembrane helix</keyword>
<keyword evidence="1" id="KW-0472">Membrane</keyword>
<dbReference type="RefSeq" id="WP_341411827.1">
    <property type="nucleotide sequence ID" value="NZ_JBBUTH010000009.1"/>
</dbReference>
<evidence type="ECO:0000313" key="2">
    <source>
        <dbReference type="EMBL" id="MEK8052110.1"/>
    </source>
</evidence>
<protein>
    <submittedName>
        <fullName evidence="2">Uncharacterized protein</fullName>
    </submittedName>
</protein>
<evidence type="ECO:0000256" key="1">
    <source>
        <dbReference type="SAM" id="Phobius"/>
    </source>
</evidence>
<comment type="caution">
    <text evidence="2">The sequence shown here is derived from an EMBL/GenBank/DDBJ whole genome shotgun (WGS) entry which is preliminary data.</text>
</comment>